<protein>
    <submittedName>
        <fullName evidence="1">Uncharacterized protein</fullName>
    </submittedName>
</protein>
<reference evidence="2" key="1">
    <citation type="journal article" date="2015" name="MBio">
        <title>Genome-Resolved Metagenomic Analysis Reveals Roles for Candidate Phyla and Other Microbial Community Members in Biogeochemical Transformations in Oil Reservoirs.</title>
        <authorList>
            <person name="Hu P."/>
            <person name="Tom L."/>
            <person name="Singh A."/>
            <person name="Thomas B.C."/>
            <person name="Baker B.J."/>
            <person name="Piceno Y.M."/>
            <person name="Andersen G.L."/>
            <person name="Banfield J.F."/>
        </authorList>
    </citation>
    <scope>NUCLEOTIDE SEQUENCE [LARGE SCALE GENOMIC DNA]</scope>
</reference>
<dbReference type="AlphaFoldDB" id="A0A101I1V8"/>
<gene>
    <name evidence="1" type="ORF">XE03_1227</name>
</gene>
<accession>A0A101I1V8</accession>
<evidence type="ECO:0000313" key="2">
    <source>
        <dbReference type="Proteomes" id="UP000053467"/>
    </source>
</evidence>
<comment type="caution">
    <text evidence="1">The sequence shown here is derived from an EMBL/GenBank/DDBJ whole genome shotgun (WGS) entry which is preliminary data.</text>
</comment>
<name>A0A101I1V8_UNCT6</name>
<evidence type="ECO:0000313" key="1">
    <source>
        <dbReference type="EMBL" id="KUK86864.1"/>
    </source>
</evidence>
<sequence length="283" mass="33281">MIKRILFSFLILSVSVNIFSQIVLPEGSFDYRYFESSNNGINFNFTTSQISNSINFLYLWDKKSLIGLGIKLVNYGKVDYTTLQDTNQAISPVNYPYVYETKNLNKIGFDFYYGGKLHLSNYIFNLNFYYLNFLQNPIILNNSFIFKKSYKDYSFSLTFYDLLPIQNFGSDYLSIFEPKWNLSFSKIIKKENPTFKLSLILNFLSYRNEHFMFIYKDVSVSPSLAIDYIYKNIEINVNTFSEKFTVSFLYSISDEFKIFSSYGKVYSTFQYFSIGLNFNGVNQ</sequence>
<dbReference type="EMBL" id="LGGX01000011">
    <property type="protein sequence ID" value="KUK86864.1"/>
    <property type="molecule type" value="Genomic_DNA"/>
</dbReference>
<dbReference type="Proteomes" id="UP000053467">
    <property type="component" value="Unassembled WGS sequence"/>
</dbReference>
<organism evidence="1 2">
    <name type="scientific">candidate division TA06 bacterium 34_109</name>
    <dbReference type="NCBI Taxonomy" id="1635277"/>
    <lineage>
        <taxon>Bacteria</taxon>
        <taxon>Bacteria division TA06</taxon>
    </lineage>
</organism>
<proteinExistence type="predicted"/>